<feature type="active site" description="Proton acceptor" evidence="2">
    <location>
        <position position="121"/>
    </location>
</feature>
<comment type="caution">
    <text evidence="4">The sequence shown here is derived from an EMBL/GenBank/DDBJ whole genome shotgun (WGS) entry which is preliminary data.</text>
</comment>
<dbReference type="Gene3D" id="3.90.1140.10">
    <property type="entry name" value="Cyclic phosphodiesterase"/>
    <property type="match status" value="1"/>
</dbReference>
<feature type="short sequence motif" description="HXTX 2" evidence="2">
    <location>
        <begin position="121"/>
        <end position="124"/>
    </location>
</feature>
<dbReference type="Proteomes" id="UP000070299">
    <property type="component" value="Unassembled WGS sequence"/>
</dbReference>
<dbReference type="AlphaFoldDB" id="A0A136A221"/>
<keyword evidence="5" id="KW-1185">Reference proteome</keyword>
<comment type="catalytic activity">
    <reaction evidence="2">
        <text>a 3'-end 2',3'-cyclophospho-ribonucleotide-RNA + H2O = a 3'-end 2'-phospho-ribonucleotide-RNA + H(+)</text>
        <dbReference type="Rhea" id="RHEA:11828"/>
        <dbReference type="Rhea" id="RHEA-COMP:10464"/>
        <dbReference type="Rhea" id="RHEA-COMP:17353"/>
        <dbReference type="ChEBI" id="CHEBI:15377"/>
        <dbReference type="ChEBI" id="CHEBI:15378"/>
        <dbReference type="ChEBI" id="CHEBI:83064"/>
        <dbReference type="ChEBI" id="CHEBI:173113"/>
        <dbReference type="EC" id="3.1.4.58"/>
    </reaction>
</comment>
<dbReference type="RefSeq" id="WP_068376516.1">
    <property type="nucleotide sequence ID" value="NZ_LSNE01000005.1"/>
</dbReference>
<proteinExistence type="inferred from homology"/>
<comment type="function">
    <text evidence="2">Hydrolyzes RNA 2',3'-cyclic phosphodiester to an RNA 2'-phosphomonoester.</text>
</comment>
<dbReference type="SUPFAM" id="SSF55144">
    <property type="entry name" value="LigT-like"/>
    <property type="match status" value="1"/>
</dbReference>
<gene>
    <name evidence="4" type="ORF">AX660_14245</name>
</gene>
<evidence type="ECO:0000313" key="5">
    <source>
        <dbReference type="Proteomes" id="UP000070299"/>
    </source>
</evidence>
<dbReference type="EC" id="3.1.4.58" evidence="2"/>
<keyword evidence="1 2" id="KW-0378">Hydrolase</keyword>
<keyword evidence="4" id="KW-0436">Ligase</keyword>
<dbReference type="InterPro" id="IPR004175">
    <property type="entry name" value="RNA_CPDase"/>
</dbReference>
<comment type="similarity">
    <text evidence="2">Belongs to the 2H phosphoesterase superfamily. ThpR family.</text>
</comment>
<evidence type="ECO:0000313" key="4">
    <source>
        <dbReference type="EMBL" id="KXI29298.1"/>
    </source>
</evidence>
<feature type="domain" description="Phosphoesterase HXTX" evidence="3">
    <location>
        <begin position="18"/>
        <end position="85"/>
    </location>
</feature>
<dbReference type="GO" id="GO:0004113">
    <property type="term" value="F:2',3'-cyclic-nucleotide 3'-phosphodiesterase activity"/>
    <property type="evidence" value="ECO:0007669"/>
    <property type="project" value="InterPro"/>
</dbReference>
<dbReference type="NCBIfam" id="TIGR02258">
    <property type="entry name" value="2_5_ligase"/>
    <property type="match status" value="1"/>
</dbReference>
<dbReference type="EMBL" id="LSNE01000005">
    <property type="protein sequence ID" value="KXI29298.1"/>
    <property type="molecule type" value="Genomic_DNA"/>
</dbReference>
<dbReference type="Pfam" id="PF02834">
    <property type="entry name" value="LigT_PEase"/>
    <property type="match status" value="1"/>
</dbReference>
<dbReference type="OrthoDB" id="7061261at2"/>
<reference evidence="5" key="1">
    <citation type="submission" date="2016-02" db="EMBL/GenBank/DDBJ databases">
        <authorList>
            <person name="Schultz-Johansen M."/>
            <person name="Glaring M.A."/>
            <person name="Bech P.K."/>
            <person name="Stougaard P."/>
        </authorList>
    </citation>
    <scope>NUCLEOTIDE SEQUENCE [LARGE SCALE GENOMIC DNA]</scope>
    <source>
        <strain evidence="5">S66</strain>
    </source>
</reference>
<dbReference type="STRING" id="1799789.AX660_14245"/>
<sequence length="178" mass="20055">MRAFLGLEPDAKTKLAIDAWRNKALPDLAEFVPPANYHITLAFLGQLSLRQQDNLQQLIDDMKEPCQFKVSLDTVGYWPKPKALWLGCQQTASKHLSLATQLTTLAQGAGISMLKRDYQAHLTLVRKCAANPPAPLIDPQFSWLAQDFHLYESLSTPKGVTYVIRNSWRLVPNISRAR</sequence>
<evidence type="ECO:0000256" key="2">
    <source>
        <dbReference type="HAMAP-Rule" id="MF_01940"/>
    </source>
</evidence>
<dbReference type="HAMAP" id="MF_01940">
    <property type="entry name" value="RNA_CPDase"/>
    <property type="match status" value="1"/>
</dbReference>
<dbReference type="InterPro" id="IPR014051">
    <property type="entry name" value="Phosphoesterase_HXTX"/>
</dbReference>
<feature type="active site" description="Proton donor" evidence="2">
    <location>
        <position position="38"/>
    </location>
</feature>
<dbReference type="GO" id="GO:0008664">
    <property type="term" value="F:RNA 2',3'-cyclic 3'-phosphodiesterase activity"/>
    <property type="evidence" value="ECO:0007669"/>
    <property type="project" value="UniProtKB-EC"/>
</dbReference>
<evidence type="ECO:0000259" key="3">
    <source>
        <dbReference type="Pfam" id="PF02834"/>
    </source>
</evidence>
<dbReference type="InterPro" id="IPR009097">
    <property type="entry name" value="Cyclic_Pdiesterase"/>
</dbReference>
<protein>
    <recommendedName>
        <fullName evidence="2">RNA 2',3'-cyclic phosphodiesterase</fullName>
        <shortName evidence="2">RNA 2',3'-CPDase</shortName>
        <ecNumber evidence="2">3.1.4.58</ecNumber>
    </recommendedName>
</protein>
<accession>A0A136A221</accession>
<dbReference type="PANTHER" id="PTHR35561:SF1">
    <property type="entry name" value="RNA 2',3'-CYCLIC PHOSPHODIESTERASE"/>
    <property type="match status" value="1"/>
</dbReference>
<dbReference type="GO" id="GO:0016874">
    <property type="term" value="F:ligase activity"/>
    <property type="evidence" value="ECO:0007669"/>
    <property type="project" value="UniProtKB-KW"/>
</dbReference>
<organism evidence="4 5">
    <name type="scientific">Paraglaciecola hydrolytica</name>
    <dbReference type="NCBI Taxonomy" id="1799789"/>
    <lineage>
        <taxon>Bacteria</taxon>
        <taxon>Pseudomonadati</taxon>
        <taxon>Pseudomonadota</taxon>
        <taxon>Gammaproteobacteria</taxon>
        <taxon>Alteromonadales</taxon>
        <taxon>Alteromonadaceae</taxon>
        <taxon>Paraglaciecola</taxon>
    </lineage>
</organism>
<dbReference type="PANTHER" id="PTHR35561">
    <property type="entry name" value="RNA 2',3'-CYCLIC PHOSPHODIESTERASE"/>
    <property type="match status" value="1"/>
</dbReference>
<name>A0A136A221_9ALTE</name>
<feature type="short sequence motif" description="HXTX 1" evidence="2">
    <location>
        <begin position="38"/>
        <end position="41"/>
    </location>
</feature>
<evidence type="ECO:0000256" key="1">
    <source>
        <dbReference type="ARBA" id="ARBA00022801"/>
    </source>
</evidence>